<evidence type="ECO:0000256" key="1">
    <source>
        <dbReference type="SAM" id="MobiDB-lite"/>
    </source>
</evidence>
<feature type="transmembrane region" description="Helical" evidence="2">
    <location>
        <begin position="12"/>
        <end position="33"/>
    </location>
</feature>
<dbReference type="RefSeq" id="WP_279332189.1">
    <property type="nucleotide sequence ID" value="NZ_CP121682.1"/>
</dbReference>
<feature type="region of interest" description="Disordered" evidence="1">
    <location>
        <begin position="63"/>
        <end position="96"/>
    </location>
</feature>
<keyword evidence="2" id="KW-0812">Transmembrane</keyword>
<dbReference type="Proteomes" id="UP001216440">
    <property type="component" value="Chromosome"/>
</dbReference>
<feature type="compositionally biased region" description="Low complexity" evidence="1">
    <location>
        <begin position="78"/>
        <end position="90"/>
    </location>
</feature>
<keyword evidence="4" id="KW-1185">Reference proteome</keyword>
<dbReference type="EMBL" id="CP121682">
    <property type="protein sequence ID" value="WGD39213.1"/>
    <property type="molecule type" value="Genomic_DNA"/>
</dbReference>
<evidence type="ECO:0000256" key="2">
    <source>
        <dbReference type="SAM" id="Phobius"/>
    </source>
</evidence>
<organism evidence="3 4">
    <name type="scientific">Streptomyces cathayae</name>
    <dbReference type="NCBI Taxonomy" id="3031124"/>
    <lineage>
        <taxon>Bacteria</taxon>
        <taxon>Bacillati</taxon>
        <taxon>Actinomycetota</taxon>
        <taxon>Actinomycetes</taxon>
        <taxon>Kitasatosporales</taxon>
        <taxon>Streptomycetaceae</taxon>
        <taxon>Streptomyces</taxon>
    </lineage>
</organism>
<evidence type="ECO:0000313" key="3">
    <source>
        <dbReference type="EMBL" id="WGD39213.1"/>
    </source>
</evidence>
<gene>
    <name evidence="3" type="ORF">PYS65_03020</name>
</gene>
<feature type="transmembrane region" description="Helical" evidence="2">
    <location>
        <begin position="103"/>
        <end position="124"/>
    </location>
</feature>
<keyword evidence="2" id="KW-1133">Transmembrane helix</keyword>
<sequence>MDASRRLRAGGALVHLLLVVVLALGVFVMHTLGHPEDASGSGMSGVGHTTAAESAHIDVPAPAVEHDSAESSPSSGLPPHASSAIASPPQSVDPHPAGMGMDMTALCVAVLGTWAFAALLYAALIGRIDWAVGLPGRAVAPARPDPLLPRTVLAQLSVLRI</sequence>
<name>A0ABY8JV24_9ACTN</name>
<keyword evidence="2" id="KW-0472">Membrane</keyword>
<accession>A0ABY8JV24</accession>
<reference evidence="3 4" key="1">
    <citation type="submission" date="2023-03" db="EMBL/GenBank/DDBJ databases">
        <authorList>
            <person name="Mo P."/>
        </authorList>
    </citation>
    <scope>NUCLEOTIDE SEQUENCE [LARGE SCALE GENOMIC DNA]</scope>
    <source>
        <strain evidence="3 4">HUAS 5</strain>
    </source>
</reference>
<protein>
    <submittedName>
        <fullName evidence="3">Uncharacterized protein</fullName>
    </submittedName>
</protein>
<proteinExistence type="predicted"/>
<evidence type="ECO:0000313" key="4">
    <source>
        <dbReference type="Proteomes" id="UP001216440"/>
    </source>
</evidence>